<dbReference type="PROSITE" id="PS51755">
    <property type="entry name" value="OMPR_PHOB"/>
    <property type="match status" value="1"/>
</dbReference>
<keyword evidence="1 6" id="KW-0597">Phosphoprotein</keyword>
<reference evidence="11" key="1">
    <citation type="journal article" date="2019" name="Int. J. Syst. Evol. Microbiol.">
        <title>The Global Catalogue of Microorganisms (GCM) 10K type strain sequencing project: providing services to taxonomists for standard genome sequencing and annotation.</title>
        <authorList>
            <consortium name="The Broad Institute Genomics Platform"/>
            <consortium name="The Broad Institute Genome Sequencing Center for Infectious Disease"/>
            <person name="Wu L."/>
            <person name="Ma J."/>
        </authorList>
    </citation>
    <scope>NUCLEOTIDE SEQUENCE [LARGE SCALE GENOMIC DNA]</scope>
    <source>
        <strain evidence="11">KCTC 52094</strain>
    </source>
</reference>
<evidence type="ECO:0000256" key="2">
    <source>
        <dbReference type="ARBA" id="ARBA00023012"/>
    </source>
</evidence>
<dbReference type="Gene3D" id="3.40.50.2300">
    <property type="match status" value="1"/>
</dbReference>
<evidence type="ECO:0000256" key="5">
    <source>
        <dbReference type="ARBA" id="ARBA00023163"/>
    </source>
</evidence>
<dbReference type="SUPFAM" id="SSF52172">
    <property type="entry name" value="CheY-like"/>
    <property type="match status" value="1"/>
</dbReference>
<dbReference type="Gene3D" id="1.10.10.10">
    <property type="entry name" value="Winged helix-like DNA-binding domain superfamily/Winged helix DNA-binding domain"/>
    <property type="match status" value="1"/>
</dbReference>
<dbReference type="SUPFAM" id="SSF46894">
    <property type="entry name" value="C-terminal effector domain of the bipartite response regulators"/>
    <property type="match status" value="1"/>
</dbReference>
<dbReference type="SMART" id="SM00862">
    <property type="entry name" value="Trans_reg_C"/>
    <property type="match status" value="1"/>
</dbReference>
<keyword evidence="11" id="KW-1185">Reference proteome</keyword>
<accession>A0ABV7G6M7</accession>
<dbReference type="InterPro" id="IPR001789">
    <property type="entry name" value="Sig_transdc_resp-reg_receiver"/>
</dbReference>
<dbReference type="Proteomes" id="UP001595593">
    <property type="component" value="Unassembled WGS sequence"/>
</dbReference>
<dbReference type="SMART" id="SM00448">
    <property type="entry name" value="REC"/>
    <property type="match status" value="1"/>
</dbReference>
<dbReference type="PANTHER" id="PTHR48111:SF4">
    <property type="entry name" value="DNA-BINDING DUAL TRANSCRIPTIONAL REGULATOR OMPR"/>
    <property type="match status" value="1"/>
</dbReference>
<feature type="domain" description="OmpR/PhoB-type" evidence="9">
    <location>
        <begin position="134"/>
        <end position="231"/>
    </location>
</feature>
<dbReference type="CDD" id="cd00383">
    <property type="entry name" value="trans_reg_C"/>
    <property type="match status" value="1"/>
</dbReference>
<dbReference type="InterPro" id="IPR039420">
    <property type="entry name" value="WalR-like"/>
</dbReference>
<dbReference type="InterPro" id="IPR036388">
    <property type="entry name" value="WH-like_DNA-bd_sf"/>
</dbReference>
<dbReference type="InterPro" id="IPR001867">
    <property type="entry name" value="OmpR/PhoB-type_DNA-bd"/>
</dbReference>
<keyword evidence="3" id="KW-0805">Transcription regulation</keyword>
<dbReference type="Pfam" id="PF00486">
    <property type="entry name" value="Trans_reg_C"/>
    <property type="match status" value="1"/>
</dbReference>
<dbReference type="InterPro" id="IPR011006">
    <property type="entry name" value="CheY-like_superfamily"/>
</dbReference>
<feature type="modified residue" description="4-aspartylphosphate" evidence="6">
    <location>
        <position position="56"/>
    </location>
</feature>
<name>A0ABV7G6M7_9PROT</name>
<keyword evidence="4 7" id="KW-0238">DNA-binding</keyword>
<evidence type="ECO:0000256" key="1">
    <source>
        <dbReference type="ARBA" id="ARBA00022553"/>
    </source>
</evidence>
<dbReference type="RefSeq" id="WP_379596852.1">
    <property type="nucleotide sequence ID" value="NZ_JBHRTN010000010.1"/>
</dbReference>
<dbReference type="Gene3D" id="6.10.250.690">
    <property type="match status" value="1"/>
</dbReference>
<dbReference type="Pfam" id="PF00072">
    <property type="entry name" value="Response_reg"/>
    <property type="match status" value="1"/>
</dbReference>
<organism evidence="10 11">
    <name type="scientific">Teichococcus globiformis</name>
    <dbReference type="NCBI Taxonomy" id="2307229"/>
    <lineage>
        <taxon>Bacteria</taxon>
        <taxon>Pseudomonadati</taxon>
        <taxon>Pseudomonadota</taxon>
        <taxon>Alphaproteobacteria</taxon>
        <taxon>Acetobacterales</taxon>
        <taxon>Roseomonadaceae</taxon>
        <taxon>Roseomonas</taxon>
    </lineage>
</organism>
<sequence>MTGTEPHLLVVDDDARLRNLLHRFLSEQGFRVSAAADAATARQAMQSMAFDLLVLDVMMPGESGLELAEGLRRSGHEVPILMLTAAGAPDDRIAGFEHGADDYLAKPFDPRELALRIRTILRRVAPPIPASQPLAPVQLGPHWFDPERGELRGQHGTHRLTGGEAALLVALSRRAGEVLTREEIAAALGTPDAGERAIDVQVTRLRRKIEPDPREPRFLQTVRHRGYVLRPGT</sequence>
<dbReference type="EMBL" id="JBHRTN010000010">
    <property type="protein sequence ID" value="MFC3125877.1"/>
    <property type="molecule type" value="Genomic_DNA"/>
</dbReference>
<comment type="caution">
    <text evidence="10">The sequence shown here is derived from an EMBL/GenBank/DDBJ whole genome shotgun (WGS) entry which is preliminary data.</text>
</comment>
<dbReference type="InterPro" id="IPR016032">
    <property type="entry name" value="Sig_transdc_resp-reg_C-effctor"/>
</dbReference>
<proteinExistence type="predicted"/>
<gene>
    <name evidence="10" type="ORF">ACFOD4_12480</name>
</gene>
<evidence type="ECO:0000313" key="11">
    <source>
        <dbReference type="Proteomes" id="UP001595593"/>
    </source>
</evidence>
<evidence type="ECO:0000313" key="10">
    <source>
        <dbReference type="EMBL" id="MFC3125877.1"/>
    </source>
</evidence>
<evidence type="ECO:0000256" key="4">
    <source>
        <dbReference type="ARBA" id="ARBA00023125"/>
    </source>
</evidence>
<feature type="DNA-binding region" description="OmpR/PhoB-type" evidence="7">
    <location>
        <begin position="134"/>
        <end position="231"/>
    </location>
</feature>
<evidence type="ECO:0000256" key="7">
    <source>
        <dbReference type="PROSITE-ProRule" id="PRU01091"/>
    </source>
</evidence>
<dbReference type="PROSITE" id="PS50110">
    <property type="entry name" value="RESPONSE_REGULATORY"/>
    <property type="match status" value="1"/>
</dbReference>
<dbReference type="PANTHER" id="PTHR48111">
    <property type="entry name" value="REGULATOR OF RPOS"/>
    <property type="match status" value="1"/>
</dbReference>
<evidence type="ECO:0000256" key="3">
    <source>
        <dbReference type="ARBA" id="ARBA00023015"/>
    </source>
</evidence>
<evidence type="ECO:0000259" key="9">
    <source>
        <dbReference type="PROSITE" id="PS51755"/>
    </source>
</evidence>
<evidence type="ECO:0000259" key="8">
    <source>
        <dbReference type="PROSITE" id="PS50110"/>
    </source>
</evidence>
<keyword evidence="2" id="KW-0902">Two-component regulatory system</keyword>
<evidence type="ECO:0000256" key="6">
    <source>
        <dbReference type="PROSITE-ProRule" id="PRU00169"/>
    </source>
</evidence>
<keyword evidence="5" id="KW-0804">Transcription</keyword>
<protein>
    <submittedName>
        <fullName evidence="10">Response regulator</fullName>
    </submittedName>
</protein>
<feature type="domain" description="Response regulatory" evidence="8">
    <location>
        <begin position="7"/>
        <end position="121"/>
    </location>
</feature>